<organism evidence="2 3">
    <name type="scientific">Saccharopolyspora dendranthemae</name>
    <dbReference type="NCBI Taxonomy" id="1181886"/>
    <lineage>
        <taxon>Bacteria</taxon>
        <taxon>Bacillati</taxon>
        <taxon>Actinomycetota</taxon>
        <taxon>Actinomycetes</taxon>
        <taxon>Pseudonocardiales</taxon>
        <taxon>Pseudonocardiaceae</taxon>
        <taxon>Saccharopolyspora</taxon>
    </lineage>
</organism>
<dbReference type="Pfam" id="PF12867">
    <property type="entry name" value="DinB_2"/>
    <property type="match status" value="1"/>
</dbReference>
<keyword evidence="3" id="KW-1185">Reference proteome</keyword>
<dbReference type="AlphaFoldDB" id="A0A561U5R6"/>
<proteinExistence type="predicted"/>
<sequence>MISIEIRVLGTGNFDDRGRSPPERLPLSAAGARLANMDAKEFNWPQALREQWEWHWTNLIRPRIEGLTDEEYFWSPVPNSWSVRPRGTSNAQIQAGAGDLTIDYGFPAPDPAPFTTIAWRLGHVIVGVLAMRNAAHFGAPETDYDSWEYAGDAATALHQLESQLDVWLTGVSGLSEAQLREPVGDKEPYPDAPLAELVLHIHRELIHHMSEVCLIRDLYAHS</sequence>
<accession>A0A561U5R6</accession>
<comment type="caution">
    <text evidence="2">The sequence shown here is derived from an EMBL/GenBank/DDBJ whole genome shotgun (WGS) entry which is preliminary data.</text>
</comment>
<dbReference type="InterPro" id="IPR024775">
    <property type="entry name" value="DinB-like"/>
</dbReference>
<evidence type="ECO:0000313" key="2">
    <source>
        <dbReference type="EMBL" id="TWF94710.1"/>
    </source>
</evidence>
<name>A0A561U5R6_9PSEU</name>
<reference evidence="2 3" key="1">
    <citation type="submission" date="2019-06" db="EMBL/GenBank/DDBJ databases">
        <title>Sequencing the genomes of 1000 actinobacteria strains.</title>
        <authorList>
            <person name="Klenk H.-P."/>
        </authorList>
    </citation>
    <scope>NUCLEOTIDE SEQUENCE [LARGE SCALE GENOMIC DNA]</scope>
    <source>
        <strain evidence="2 3">DSM 46699</strain>
    </source>
</reference>
<evidence type="ECO:0000259" key="1">
    <source>
        <dbReference type="Pfam" id="PF12867"/>
    </source>
</evidence>
<dbReference type="Proteomes" id="UP000316184">
    <property type="component" value="Unassembled WGS sequence"/>
</dbReference>
<feature type="domain" description="DinB-like" evidence="1">
    <location>
        <begin position="51"/>
        <end position="211"/>
    </location>
</feature>
<dbReference type="EMBL" id="VIWX01000003">
    <property type="protein sequence ID" value="TWF94710.1"/>
    <property type="molecule type" value="Genomic_DNA"/>
</dbReference>
<evidence type="ECO:0000313" key="3">
    <source>
        <dbReference type="Proteomes" id="UP000316184"/>
    </source>
</evidence>
<dbReference type="SUPFAM" id="SSF109854">
    <property type="entry name" value="DinB/YfiT-like putative metalloenzymes"/>
    <property type="match status" value="1"/>
</dbReference>
<dbReference type="InterPro" id="IPR034660">
    <property type="entry name" value="DinB/YfiT-like"/>
</dbReference>
<gene>
    <name evidence="2" type="ORF">FHU35_13426</name>
</gene>
<protein>
    <submittedName>
        <fullName evidence="2">DinB family protein</fullName>
    </submittedName>
</protein>